<evidence type="ECO:0000256" key="1">
    <source>
        <dbReference type="SAM" id="MobiDB-lite"/>
    </source>
</evidence>
<reference evidence="3 4" key="1">
    <citation type="submission" date="2018-02" db="EMBL/GenBank/DDBJ databases">
        <authorList>
            <person name="Cohen D.B."/>
            <person name="Kent A.D."/>
        </authorList>
    </citation>
    <scope>NUCLEOTIDE SEQUENCE [LARGE SCALE GENOMIC DNA]</scope>
    <source>
        <strain evidence="3">1</strain>
    </source>
</reference>
<dbReference type="OrthoDB" id="2989771at2"/>
<accession>A0A2N9JJA2</accession>
<dbReference type="Pfam" id="PF26571">
    <property type="entry name" value="VldE"/>
    <property type="match status" value="1"/>
</dbReference>
<dbReference type="Proteomes" id="UP000238164">
    <property type="component" value="Chromosome 1"/>
</dbReference>
<name>A0A2N9JJA2_9ACTN</name>
<dbReference type="EMBL" id="LT985188">
    <property type="protein sequence ID" value="SPD87653.1"/>
    <property type="molecule type" value="Genomic_DNA"/>
</dbReference>
<dbReference type="SUPFAM" id="SSF55166">
    <property type="entry name" value="Hedgehog/DD-peptidase"/>
    <property type="match status" value="1"/>
</dbReference>
<evidence type="ECO:0000313" key="3">
    <source>
        <dbReference type="EMBL" id="SPD87653.1"/>
    </source>
</evidence>
<evidence type="ECO:0000259" key="2">
    <source>
        <dbReference type="Pfam" id="PF26571"/>
    </source>
</evidence>
<dbReference type="KEGG" id="mgg:MPLG2_2623"/>
<gene>
    <name evidence="3" type="ORF">MPLG2_2623</name>
</gene>
<evidence type="ECO:0000313" key="4">
    <source>
        <dbReference type="Proteomes" id="UP000238164"/>
    </source>
</evidence>
<sequence length="307" mass="32536">MYQPRRAGGSAFEQVAEHRPSRAVGPAPRAWYAAAANRLGAIFLGLAVTGTAGALTLAGTAAAAPIAAPMTTPDPSSRDAAISRADARPQIAAEDALAVAAATQELAEAELQPTKTMYAKKAVTVVAAPDADAKKVGSVKIAGKLTVTPETDGKYRLVEFKGEQAWVLKASLSNSKPSADQTADGSAPAATRSVPAGSVLGLKPVAMVVYRAVMARWDVKNVGGYRTHSLSVHQFGRAIDFMTYGNTAQGYAVRDFLVAHAKEFHVDHIIYRQQIWTPYNPTWRHMADRGSPTANHMDHVHVAVDNA</sequence>
<organism evidence="3 4">
    <name type="scientific">Micropruina glycogenica</name>
    <dbReference type="NCBI Taxonomy" id="75385"/>
    <lineage>
        <taxon>Bacteria</taxon>
        <taxon>Bacillati</taxon>
        <taxon>Actinomycetota</taxon>
        <taxon>Actinomycetes</taxon>
        <taxon>Propionibacteriales</taxon>
        <taxon>Nocardioidaceae</taxon>
        <taxon>Micropruina</taxon>
    </lineage>
</organism>
<protein>
    <submittedName>
        <fullName evidence="3">Putative SH3 domain-containing protein</fullName>
    </submittedName>
</protein>
<feature type="region of interest" description="Disordered" evidence="1">
    <location>
        <begin position="1"/>
        <end position="20"/>
    </location>
</feature>
<dbReference type="RefSeq" id="WP_158681135.1">
    <property type="nucleotide sequence ID" value="NZ_BAAAGO010000031.1"/>
</dbReference>
<dbReference type="InterPro" id="IPR009045">
    <property type="entry name" value="Zn_M74/Hedgehog-like"/>
</dbReference>
<dbReference type="AlphaFoldDB" id="A0A2N9JJA2"/>
<feature type="domain" description="ARB-07466-like C-terminal" evidence="2">
    <location>
        <begin position="201"/>
        <end position="297"/>
    </location>
</feature>
<proteinExistence type="predicted"/>
<keyword evidence="4" id="KW-1185">Reference proteome</keyword>
<dbReference type="InterPro" id="IPR058593">
    <property type="entry name" value="ARB_07466-like_C"/>
</dbReference>